<dbReference type="EMBL" id="CAGKOT010000068">
    <property type="protein sequence ID" value="CAB5390380.1"/>
    <property type="molecule type" value="Genomic_DNA"/>
</dbReference>
<evidence type="ECO:0000256" key="1">
    <source>
        <dbReference type="SAM" id="MobiDB-lite"/>
    </source>
</evidence>
<proteinExistence type="predicted"/>
<protein>
    <submittedName>
        <fullName evidence="2">Uncharacterized protein</fullName>
    </submittedName>
</protein>
<organism evidence="2 3">
    <name type="scientific">Rhizophagus irregularis</name>
    <dbReference type="NCBI Taxonomy" id="588596"/>
    <lineage>
        <taxon>Eukaryota</taxon>
        <taxon>Fungi</taxon>
        <taxon>Fungi incertae sedis</taxon>
        <taxon>Mucoromycota</taxon>
        <taxon>Glomeromycotina</taxon>
        <taxon>Glomeromycetes</taxon>
        <taxon>Glomerales</taxon>
        <taxon>Glomeraceae</taxon>
        <taxon>Rhizophagus</taxon>
    </lineage>
</organism>
<name>A0A915ZX13_9GLOM</name>
<evidence type="ECO:0000313" key="3">
    <source>
        <dbReference type="Proteomes" id="UP000684084"/>
    </source>
</evidence>
<dbReference type="Proteomes" id="UP000684084">
    <property type="component" value="Unassembled WGS sequence"/>
</dbReference>
<comment type="caution">
    <text evidence="2">The sequence shown here is derived from an EMBL/GenBank/DDBJ whole genome shotgun (WGS) entry which is preliminary data.</text>
</comment>
<accession>A0A915ZX13</accession>
<evidence type="ECO:0000313" key="2">
    <source>
        <dbReference type="EMBL" id="CAB5390380.1"/>
    </source>
</evidence>
<feature type="region of interest" description="Disordered" evidence="1">
    <location>
        <begin position="19"/>
        <end position="45"/>
    </location>
</feature>
<sequence>MCSLPLTILYRNDYYGTMPRRNRQRRRRINGVSRRNTRNSINSPINNEDMRRIVNLPRQQITYNIDNLLIIHFFNGSSFY</sequence>
<gene>
    <name evidence="2" type="ORF">CHRIB12_LOCUS21489</name>
</gene>
<feature type="compositionally biased region" description="Basic residues" evidence="1">
    <location>
        <begin position="20"/>
        <end position="29"/>
    </location>
</feature>
<dbReference type="AlphaFoldDB" id="A0A915ZX13"/>
<reference evidence="2" key="1">
    <citation type="submission" date="2020-05" db="EMBL/GenBank/DDBJ databases">
        <authorList>
            <person name="Rincon C."/>
            <person name="Sanders R I."/>
            <person name="Robbins C."/>
            <person name="Chaturvedi A."/>
        </authorList>
    </citation>
    <scope>NUCLEOTIDE SEQUENCE</scope>
    <source>
        <strain evidence="2">CHB12</strain>
    </source>
</reference>